<dbReference type="SUPFAM" id="SSF56300">
    <property type="entry name" value="Metallo-dependent phosphatases"/>
    <property type="match status" value="1"/>
</dbReference>
<organism evidence="6 7">
    <name type="scientific">candidate division WWE3 bacterium RIFCSPHIGHO2_02_FULL_38_14</name>
    <dbReference type="NCBI Taxonomy" id="1802620"/>
    <lineage>
        <taxon>Bacteria</taxon>
        <taxon>Katanobacteria</taxon>
    </lineage>
</organism>
<protein>
    <recommendedName>
        <fullName evidence="8">Dockerin domain-containing protein</fullName>
    </recommendedName>
</protein>
<name>A0A1F4V6J5_UNCKA</name>
<dbReference type="STRING" id="1802620.A3D91_01240"/>
<dbReference type="GO" id="GO:0003993">
    <property type="term" value="F:acid phosphatase activity"/>
    <property type="evidence" value="ECO:0007669"/>
    <property type="project" value="InterPro"/>
</dbReference>
<comment type="caution">
    <text evidence="6">The sequence shown here is derived from an EMBL/GenBank/DDBJ whole genome shotgun (WGS) entry which is preliminary data.</text>
</comment>
<evidence type="ECO:0000313" key="7">
    <source>
        <dbReference type="Proteomes" id="UP000178127"/>
    </source>
</evidence>
<dbReference type="AlphaFoldDB" id="A0A1F4V6J5"/>
<evidence type="ECO:0000256" key="2">
    <source>
        <dbReference type="SAM" id="MobiDB-lite"/>
    </source>
</evidence>
<dbReference type="InterPro" id="IPR032267">
    <property type="entry name" value="DUF4832"/>
</dbReference>
<dbReference type="Proteomes" id="UP000178127">
    <property type="component" value="Unassembled WGS sequence"/>
</dbReference>
<feature type="domain" description="Calcineurin-like phosphoesterase" evidence="3">
    <location>
        <begin position="62"/>
        <end position="214"/>
    </location>
</feature>
<dbReference type="Pfam" id="PF16173">
    <property type="entry name" value="DUF4874"/>
    <property type="match status" value="1"/>
</dbReference>
<dbReference type="InterPro" id="IPR004843">
    <property type="entry name" value="Calcineurin-like_PHP"/>
</dbReference>
<gene>
    <name evidence="6" type="ORF">A3D91_01240</name>
</gene>
<reference evidence="6 7" key="1">
    <citation type="journal article" date="2016" name="Nat. Commun.">
        <title>Thousands of microbial genomes shed light on interconnected biogeochemical processes in an aquifer system.</title>
        <authorList>
            <person name="Anantharaman K."/>
            <person name="Brown C.T."/>
            <person name="Hug L.A."/>
            <person name="Sharon I."/>
            <person name="Castelle C.J."/>
            <person name="Probst A.J."/>
            <person name="Thomas B.C."/>
            <person name="Singh A."/>
            <person name="Wilkins M.J."/>
            <person name="Karaoz U."/>
            <person name="Brodie E.L."/>
            <person name="Williams K.H."/>
            <person name="Hubbard S.S."/>
            <person name="Banfield J.F."/>
        </authorList>
    </citation>
    <scope>NUCLEOTIDE SEQUENCE [LARGE SCALE GENOMIC DNA]</scope>
</reference>
<dbReference type="Pfam" id="PF16116">
    <property type="entry name" value="DUF4832"/>
    <property type="match status" value="1"/>
</dbReference>
<dbReference type="Gene3D" id="3.60.21.10">
    <property type="match status" value="1"/>
</dbReference>
<evidence type="ECO:0000313" key="6">
    <source>
        <dbReference type="EMBL" id="OGC52610.1"/>
    </source>
</evidence>
<dbReference type="PANTHER" id="PTHR22953:SF153">
    <property type="entry name" value="PURPLE ACID PHOSPHATASE"/>
    <property type="match status" value="1"/>
</dbReference>
<feature type="compositionally biased region" description="Pro residues" evidence="2">
    <location>
        <begin position="307"/>
        <end position="337"/>
    </location>
</feature>
<sequence length="888" mass="98884">MKKTFFIFVVFWVSFYFRTKVFAQTVDPVIVAGGDIVCNNLNTNYSSTTCHQKFTADTISWINPTAVLTLGDNQYPDGLLTDYYNYYDKTWGLFKNITYPSPGNHDYHTSGGSGYYSYFGERAGDPTKGYYSFDIGSWHLISLNGEIDHSTGSQQVAWLRQDLAAHNNVCTLGYWHEPRFSSGSLHGSNSGVAPLFQAMYDYKADVVLNGHDHLYERFAPQNPFGVKEESRGVREFVVGNAGKSLYSFGSYLPTSEKGYNGGYGVLKLTLHPTSYDWQLIKDDPAHTVIDSGSGTCIGAEQVSQTPTPTPTLTPTPSLTPTPTPTLTPTPTATPTPTPSQTFTPIPIGGGDACGNGNVNIEDLKCVLQNWLAKLNNSVDQFQDGRINALDFSVVLKSLKAGVTPTSMPTPTSSLTPTPTPLPELTNKITYTASSIDFANPERGFMKQSSVFVDQTLDLAKVRALQPSDTLVWIYFRLDNYRDQRDDYGVQPLTDYHGKLLDQAALNTIEKVFDTARDRGLKLVIRFVYNPGPKSSSDPLKVNPDVPLSLVLDHIEQLKPALQNNMDVIAAMQAGFVGHWGEWHSSKYLNNLESRKKITDTLLTVLPSERMILLRYPRYEQVFYGGPIPEAQAFTGTNLSRIGIHDDAFLKDDTDDGTFKSNAAGTKISTYCDNSSVGETQCWKNFVYQNSRYSPFGGEASYDNPPRTSCYSTDVSSPGAIAQMENMHWSFINNGFNTTVLNRWVDEGCMPDIRRRLGYRLEIKEAFLPEKLLPGNSLSVSVSLKNSGFASMYNFRPVYLVLQSNNNRYELKLDNIDPRKWESGKSYVINSSVNLPISVVPGTYKLALWMPDSSDSLKNKPAYSVRFANFDIWDEVLGFNILDPDILVQ</sequence>
<dbReference type="PANTHER" id="PTHR22953">
    <property type="entry name" value="ACID PHOSPHATASE RELATED"/>
    <property type="match status" value="1"/>
</dbReference>
<evidence type="ECO:0000259" key="5">
    <source>
        <dbReference type="Pfam" id="PF16173"/>
    </source>
</evidence>
<dbReference type="EMBL" id="MEVD01000023">
    <property type="protein sequence ID" value="OGC52610.1"/>
    <property type="molecule type" value="Genomic_DNA"/>
</dbReference>
<evidence type="ECO:0000259" key="4">
    <source>
        <dbReference type="Pfam" id="PF16116"/>
    </source>
</evidence>
<evidence type="ECO:0000256" key="1">
    <source>
        <dbReference type="ARBA" id="ARBA00022729"/>
    </source>
</evidence>
<dbReference type="Pfam" id="PF00149">
    <property type="entry name" value="Metallophos"/>
    <property type="match status" value="1"/>
</dbReference>
<accession>A0A1F4V6J5</accession>
<dbReference type="InterPro" id="IPR029052">
    <property type="entry name" value="Metallo-depent_PP-like"/>
</dbReference>
<evidence type="ECO:0008006" key="8">
    <source>
        <dbReference type="Google" id="ProtNLM"/>
    </source>
</evidence>
<keyword evidence="1" id="KW-0732">Signal</keyword>
<proteinExistence type="predicted"/>
<dbReference type="InterPro" id="IPR032379">
    <property type="entry name" value="DUF4874"/>
</dbReference>
<dbReference type="InterPro" id="IPR039331">
    <property type="entry name" value="PAPs-like"/>
</dbReference>
<evidence type="ECO:0000259" key="3">
    <source>
        <dbReference type="Pfam" id="PF00149"/>
    </source>
</evidence>
<feature type="domain" description="DUF4874" evidence="5">
    <location>
        <begin position="439"/>
        <end position="618"/>
    </location>
</feature>
<feature type="domain" description="DUF4832" evidence="4">
    <location>
        <begin position="640"/>
        <end position="868"/>
    </location>
</feature>
<feature type="region of interest" description="Disordered" evidence="2">
    <location>
        <begin position="300"/>
        <end position="338"/>
    </location>
</feature>